<evidence type="ECO:0000313" key="2">
    <source>
        <dbReference type="WBParaSite" id="PS1159_v2.g12226.t1"/>
    </source>
</evidence>
<accession>A0AC35EZA7</accession>
<dbReference type="Proteomes" id="UP000887580">
    <property type="component" value="Unplaced"/>
</dbReference>
<organism evidence="1 2">
    <name type="scientific">Panagrolaimus sp. PS1159</name>
    <dbReference type="NCBI Taxonomy" id="55785"/>
    <lineage>
        <taxon>Eukaryota</taxon>
        <taxon>Metazoa</taxon>
        <taxon>Ecdysozoa</taxon>
        <taxon>Nematoda</taxon>
        <taxon>Chromadorea</taxon>
        <taxon>Rhabditida</taxon>
        <taxon>Tylenchina</taxon>
        <taxon>Panagrolaimomorpha</taxon>
        <taxon>Panagrolaimoidea</taxon>
        <taxon>Panagrolaimidae</taxon>
        <taxon>Panagrolaimus</taxon>
    </lineage>
</organism>
<reference evidence="2" key="1">
    <citation type="submission" date="2022-11" db="UniProtKB">
        <authorList>
            <consortium name="WormBaseParasite"/>
        </authorList>
    </citation>
    <scope>IDENTIFICATION</scope>
</reference>
<sequence length="304" mass="34050">MIETKIEYKETECLQIITCRQFENASYANTRGTSLSDDCRKGSWSSSALTLNLKCSNGKWLDFDTSEILPEYFYCIAFVSVNTNEKDQQQCNGCKELLSGGIVTEGMSEGRSWVTGHLCNKRIYCETNQNDIAFIKFQLLNGEKGFAGFVGSAYNFVDVYCFAGNWFLKEYPDIPLSNIYYCETAHLNPSKYVESCKTKTSSIQTSELTTVLTTIPTVVPATPPPIQQSIDYKIPGFELISSPSNPFSVGLGKFIGYFQNQSFCKKICEQKRGLLTCIGYTFEPNNKGKCTIYQIGPPIKSMLS</sequence>
<evidence type="ECO:0000313" key="1">
    <source>
        <dbReference type="Proteomes" id="UP000887580"/>
    </source>
</evidence>
<protein>
    <submittedName>
        <fullName evidence="2">Apple domain-containing protein</fullName>
    </submittedName>
</protein>
<name>A0AC35EZA7_9BILA</name>
<dbReference type="WBParaSite" id="PS1159_v2.g12226.t1">
    <property type="protein sequence ID" value="PS1159_v2.g12226.t1"/>
    <property type="gene ID" value="PS1159_v2.g12226"/>
</dbReference>
<proteinExistence type="predicted"/>